<evidence type="ECO:0000259" key="4">
    <source>
        <dbReference type="Pfam" id="PF01551"/>
    </source>
</evidence>
<sequence length="431" mass="47736">MLRALILLALSCLLSPAFADERAQTQQQLDATRQDIAELKKTLGKLQEEKAGVQKDLKATETDIGNLEKQVEALQQELKKTEGELERLDTEKKKLQSARVEQQRLIAIQARSAYQNNGREEYLKLLLNQQNPEKFARTLSYYDYLSKARLDQLKAFNETLRQLASVEQNISREQEQLLAQRADLDTRRQALDAERGKRQQVLAKLNSDVKDGDQKLQARQQDQADLAKVLKTIEETLARQAREAEEARKKALLAQQEAEKRRQQEALAARADKEDAEPPKKARTTLGPLVSSDGASYGGAFSAARGKLPWPVNGRLLARFGDARGSDARAKWDGVMISASPGTQVRAVHGGRVVFADWLRGAGLLVILDHGNGYLSLYGHNQSLLKSAGDIVKAGEAISTVGDSGGQDSAGLYFAIRQQGRPTDPSQWCRG</sequence>
<dbReference type="PANTHER" id="PTHR21666:SF270">
    <property type="entry name" value="MUREIN HYDROLASE ACTIVATOR ENVC"/>
    <property type="match status" value="1"/>
</dbReference>
<dbReference type="CDD" id="cd12797">
    <property type="entry name" value="M23_peptidase"/>
    <property type="match status" value="1"/>
</dbReference>
<keyword evidence="3" id="KW-0732">Signal</keyword>
<accession>A0A6I6Y4R1</accession>
<dbReference type="InterPro" id="IPR050570">
    <property type="entry name" value="Cell_wall_metabolism_enzyme"/>
</dbReference>
<evidence type="ECO:0000313" key="6">
    <source>
        <dbReference type="Proteomes" id="UP000464480"/>
    </source>
</evidence>
<dbReference type="Gene3D" id="2.70.70.10">
    <property type="entry name" value="Glucose Permease (Domain IIA)"/>
    <property type="match status" value="1"/>
</dbReference>
<feature type="signal peptide" evidence="3">
    <location>
        <begin position="1"/>
        <end position="19"/>
    </location>
</feature>
<dbReference type="PANTHER" id="PTHR21666">
    <property type="entry name" value="PEPTIDASE-RELATED"/>
    <property type="match status" value="1"/>
</dbReference>
<evidence type="ECO:0000256" key="2">
    <source>
        <dbReference type="SAM" id="MobiDB-lite"/>
    </source>
</evidence>
<evidence type="ECO:0000313" key="5">
    <source>
        <dbReference type="EMBL" id="QHG67454.1"/>
    </source>
</evidence>
<dbReference type="SUPFAM" id="SSF51261">
    <property type="entry name" value="Duplicated hybrid motif"/>
    <property type="match status" value="1"/>
</dbReference>
<dbReference type="Gene3D" id="6.10.250.3150">
    <property type="match status" value="1"/>
</dbReference>
<evidence type="ECO:0000256" key="3">
    <source>
        <dbReference type="SAM" id="SignalP"/>
    </source>
</evidence>
<evidence type="ECO:0000256" key="1">
    <source>
        <dbReference type="SAM" id="Coils"/>
    </source>
</evidence>
<feature type="chain" id="PRO_5026066151" evidence="3">
    <location>
        <begin position="20"/>
        <end position="431"/>
    </location>
</feature>
<organism evidence="5 6">
    <name type="scientific">Pseudomonas putida</name>
    <name type="common">Arthrobacter siderocapsulatus</name>
    <dbReference type="NCBI Taxonomy" id="303"/>
    <lineage>
        <taxon>Bacteria</taxon>
        <taxon>Pseudomonadati</taxon>
        <taxon>Pseudomonadota</taxon>
        <taxon>Gammaproteobacteria</taxon>
        <taxon>Pseudomonadales</taxon>
        <taxon>Pseudomonadaceae</taxon>
        <taxon>Pseudomonas</taxon>
    </lineage>
</organism>
<dbReference type="RefSeq" id="WP_159412448.1">
    <property type="nucleotide sequence ID" value="NZ_CP026115.2"/>
</dbReference>
<dbReference type="AlphaFoldDB" id="A0A6I6Y4R1"/>
<dbReference type="InterPro" id="IPR016047">
    <property type="entry name" value="M23ase_b-sheet_dom"/>
</dbReference>
<dbReference type="InterPro" id="IPR011055">
    <property type="entry name" value="Dup_hybrid_motif"/>
</dbReference>
<dbReference type="EMBL" id="CP026115">
    <property type="protein sequence ID" value="QHG67454.1"/>
    <property type="molecule type" value="Genomic_DNA"/>
</dbReference>
<feature type="coiled-coil region" evidence="1">
    <location>
        <begin position="22"/>
        <end position="105"/>
    </location>
</feature>
<feature type="domain" description="M23ase beta-sheet core" evidence="4">
    <location>
        <begin position="331"/>
        <end position="425"/>
    </location>
</feature>
<feature type="region of interest" description="Disordered" evidence="2">
    <location>
        <begin position="248"/>
        <end position="289"/>
    </location>
</feature>
<dbReference type="Pfam" id="PF01551">
    <property type="entry name" value="Peptidase_M23"/>
    <property type="match status" value="1"/>
</dbReference>
<name>A0A6I6Y4R1_PSEPU</name>
<protein>
    <submittedName>
        <fullName evidence="5">Murein hydrolase activator EnvC</fullName>
    </submittedName>
</protein>
<dbReference type="GO" id="GO:0004222">
    <property type="term" value="F:metalloendopeptidase activity"/>
    <property type="evidence" value="ECO:0007669"/>
    <property type="project" value="TreeGrafter"/>
</dbReference>
<reference evidence="5 6" key="1">
    <citation type="submission" date="2020-02" db="EMBL/GenBank/DDBJ databases">
        <title>Pseudomonas Putida W5 Complete Genome Assembly.</title>
        <authorList>
            <person name="Yuan Z.-C."/>
            <person name="Shaw G.A."/>
            <person name="Cusano A.D."/>
            <person name="Caddey B.J."/>
            <person name="Weselowski B.J."/>
        </authorList>
    </citation>
    <scope>NUCLEOTIDE SEQUENCE [LARGE SCALE GENOMIC DNA]</scope>
    <source>
        <strain evidence="5 6">W5</strain>
    </source>
</reference>
<dbReference type="Proteomes" id="UP000464480">
    <property type="component" value="Chromosome"/>
</dbReference>
<feature type="compositionally biased region" description="Basic and acidic residues" evidence="2">
    <location>
        <begin position="257"/>
        <end position="280"/>
    </location>
</feature>
<gene>
    <name evidence="5" type="ORF">C2H86_24825</name>
</gene>
<keyword evidence="1" id="KW-0175">Coiled coil</keyword>
<keyword evidence="5" id="KW-0378">Hydrolase</keyword>
<feature type="coiled-coil region" evidence="1">
    <location>
        <begin position="156"/>
        <end position="194"/>
    </location>
</feature>
<dbReference type="FunFam" id="2.70.70.10:FF:000003">
    <property type="entry name" value="Murein hydrolase activator EnvC"/>
    <property type="match status" value="1"/>
</dbReference>
<proteinExistence type="predicted"/>